<reference evidence="2 3" key="1">
    <citation type="submission" date="2020-02" db="EMBL/GenBank/DDBJ databases">
        <authorList>
            <person name="Chen W.-M."/>
        </authorList>
    </citation>
    <scope>NUCLEOTIDE SEQUENCE [LARGE SCALE GENOMIC DNA]</scope>
    <source>
        <strain evidence="2 3">KMS-5</strain>
    </source>
</reference>
<protein>
    <submittedName>
        <fullName evidence="2">DedA family protein</fullName>
    </submittedName>
</protein>
<dbReference type="EMBL" id="JAAIVJ010000001">
    <property type="protein sequence ID" value="NEY88829.1"/>
    <property type="molecule type" value="Genomic_DNA"/>
</dbReference>
<evidence type="ECO:0000256" key="1">
    <source>
        <dbReference type="SAM" id="Phobius"/>
    </source>
</evidence>
<sequence>MFRRLYDWTLRWAASRHAEKALGAVSFVESSVFPLPADVLFIPMVLARPERAFRLALIASVTSVLGGVFGWLIGHYAFDLIARPLLEFYGKTAAFDALKDATGTGTILLLLVTSGFSHLPPMKVVTILSGLVSFDLTLFILSAIVARGGRFYLLAWLLKRYGRPMAEFVERRFTLIAAVVLCAVAVIWGTLKYV</sequence>
<proteinExistence type="predicted"/>
<keyword evidence="1" id="KW-0472">Membrane</keyword>
<keyword evidence="3" id="KW-1185">Reference proteome</keyword>
<feature type="transmembrane region" description="Helical" evidence="1">
    <location>
        <begin position="52"/>
        <end position="78"/>
    </location>
</feature>
<dbReference type="InterPro" id="IPR051311">
    <property type="entry name" value="DedA_domain"/>
</dbReference>
<dbReference type="AlphaFoldDB" id="A0A6M0QN71"/>
<dbReference type="PANTHER" id="PTHR42709">
    <property type="entry name" value="ALKALINE PHOSPHATASE LIKE PROTEIN"/>
    <property type="match status" value="1"/>
</dbReference>
<gene>
    <name evidence="2" type="ORF">G4Z14_00825</name>
</gene>
<dbReference type="GO" id="GO:0005886">
    <property type="term" value="C:plasma membrane"/>
    <property type="evidence" value="ECO:0007669"/>
    <property type="project" value="TreeGrafter"/>
</dbReference>
<name>A0A6M0QN71_9RHOB</name>
<comment type="caution">
    <text evidence="2">The sequence shown here is derived from an EMBL/GenBank/DDBJ whole genome shotgun (WGS) entry which is preliminary data.</text>
</comment>
<dbReference type="PANTHER" id="PTHR42709:SF11">
    <property type="entry name" value="DEDA FAMILY PROTEIN"/>
    <property type="match status" value="1"/>
</dbReference>
<organism evidence="2 3">
    <name type="scientific">Tabrizicola oligotrophica</name>
    <dbReference type="NCBI Taxonomy" id="2710650"/>
    <lineage>
        <taxon>Bacteria</taxon>
        <taxon>Pseudomonadati</taxon>
        <taxon>Pseudomonadota</taxon>
        <taxon>Alphaproteobacteria</taxon>
        <taxon>Rhodobacterales</taxon>
        <taxon>Paracoccaceae</taxon>
        <taxon>Tabrizicola</taxon>
    </lineage>
</organism>
<evidence type="ECO:0000313" key="2">
    <source>
        <dbReference type="EMBL" id="NEY88829.1"/>
    </source>
</evidence>
<feature type="transmembrane region" description="Helical" evidence="1">
    <location>
        <begin position="173"/>
        <end position="191"/>
    </location>
</feature>
<dbReference type="RefSeq" id="WP_164622852.1">
    <property type="nucleotide sequence ID" value="NZ_JAAIVJ010000001.1"/>
</dbReference>
<keyword evidence="1" id="KW-0812">Transmembrane</keyword>
<accession>A0A6M0QN71</accession>
<keyword evidence="1" id="KW-1133">Transmembrane helix</keyword>
<evidence type="ECO:0000313" key="3">
    <source>
        <dbReference type="Proteomes" id="UP000477782"/>
    </source>
</evidence>
<feature type="transmembrane region" description="Helical" evidence="1">
    <location>
        <begin position="131"/>
        <end position="153"/>
    </location>
</feature>
<dbReference type="Proteomes" id="UP000477782">
    <property type="component" value="Unassembled WGS sequence"/>
</dbReference>